<evidence type="ECO:0000313" key="2">
    <source>
        <dbReference type="Proteomes" id="UP000299102"/>
    </source>
</evidence>
<keyword evidence="2" id="KW-1185">Reference proteome</keyword>
<sequence length="133" mass="14880">MSIIRMAAYIATNGLVALDKEQTDRTERPKYVIPSYDLIVVISRCTRVTLEERILKMVKTVTKRIASGDAREDWEVPDITWVNEVPGCGKTTWVVKHLELGRGVVITTIREAARILKEELASRLGADAGSKVK</sequence>
<dbReference type="AlphaFoldDB" id="A0A4C1STI6"/>
<evidence type="ECO:0008006" key="3">
    <source>
        <dbReference type="Google" id="ProtNLM"/>
    </source>
</evidence>
<comment type="caution">
    <text evidence="1">The sequence shown here is derived from an EMBL/GenBank/DDBJ whole genome shotgun (WGS) entry which is preliminary data.</text>
</comment>
<reference evidence="1 2" key="1">
    <citation type="journal article" date="2019" name="Commun. Biol.">
        <title>The bagworm genome reveals a unique fibroin gene that provides high tensile strength.</title>
        <authorList>
            <person name="Kono N."/>
            <person name="Nakamura H."/>
            <person name="Ohtoshi R."/>
            <person name="Tomita M."/>
            <person name="Numata K."/>
            <person name="Arakawa K."/>
        </authorList>
    </citation>
    <scope>NUCLEOTIDE SEQUENCE [LARGE SCALE GENOMIC DNA]</scope>
</reference>
<evidence type="ECO:0000313" key="1">
    <source>
        <dbReference type="EMBL" id="GBP05489.1"/>
    </source>
</evidence>
<name>A0A4C1STI6_EUMVA</name>
<dbReference type="Gene3D" id="3.40.50.300">
    <property type="entry name" value="P-loop containing nucleotide triphosphate hydrolases"/>
    <property type="match status" value="1"/>
</dbReference>
<dbReference type="EMBL" id="BGZK01000018">
    <property type="protein sequence ID" value="GBP05489.1"/>
    <property type="molecule type" value="Genomic_DNA"/>
</dbReference>
<accession>A0A4C1STI6</accession>
<gene>
    <name evidence="1" type="ORF">EVAR_3003_1</name>
</gene>
<dbReference type="InterPro" id="IPR027417">
    <property type="entry name" value="P-loop_NTPase"/>
</dbReference>
<organism evidence="1 2">
    <name type="scientific">Eumeta variegata</name>
    <name type="common">Bagworm moth</name>
    <name type="synonym">Eumeta japonica</name>
    <dbReference type="NCBI Taxonomy" id="151549"/>
    <lineage>
        <taxon>Eukaryota</taxon>
        <taxon>Metazoa</taxon>
        <taxon>Ecdysozoa</taxon>
        <taxon>Arthropoda</taxon>
        <taxon>Hexapoda</taxon>
        <taxon>Insecta</taxon>
        <taxon>Pterygota</taxon>
        <taxon>Neoptera</taxon>
        <taxon>Endopterygota</taxon>
        <taxon>Lepidoptera</taxon>
        <taxon>Glossata</taxon>
        <taxon>Ditrysia</taxon>
        <taxon>Tineoidea</taxon>
        <taxon>Psychidae</taxon>
        <taxon>Oiketicinae</taxon>
        <taxon>Eumeta</taxon>
    </lineage>
</organism>
<protein>
    <recommendedName>
        <fullName evidence="3">(+)RNA virus helicase C-terminal domain-containing protein</fullName>
    </recommendedName>
</protein>
<dbReference type="Proteomes" id="UP000299102">
    <property type="component" value="Unassembled WGS sequence"/>
</dbReference>
<dbReference type="OrthoDB" id="9995375at2759"/>
<proteinExistence type="predicted"/>